<dbReference type="InterPro" id="IPR014729">
    <property type="entry name" value="Rossmann-like_a/b/a_fold"/>
</dbReference>
<dbReference type="AlphaFoldDB" id="A0AAF1BMQ0"/>
<accession>A0AAF1BMQ0</accession>
<keyword evidence="3" id="KW-0315">Glutamine amidotransferase</keyword>
<dbReference type="PANTHER" id="PTHR45937:SF1">
    <property type="entry name" value="ASPARAGINE SYNTHETASE DOMAIN-CONTAINING PROTEIN 1"/>
    <property type="match status" value="1"/>
</dbReference>
<dbReference type="CDD" id="cd01991">
    <property type="entry name" value="Asn_synthase_B_C"/>
    <property type="match status" value="1"/>
</dbReference>
<dbReference type="GO" id="GO:0006529">
    <property type="term" value="P:asparagine biosynthetic process"/>
    <property type="evidence" value="ECO:0007669"/>
    <property type="project" value="UniProtKB-KW"/>
</dbReference>
<evidence type="ECO:0000313" key="6">
    <source>
        <dbReference type="Proteomes" id="UP000827549"/>
    </source>
</evidence>
<reference evidence="5" key="1">
    <citation type="submission" date="2023-10" db="EMBL/GenBank/DDBJ databases">
        <authorList>
            <person name="Noh H."/>
        </authorList>
    </citation>
    <scope>NUCLEOTIDE SEQUENCE</scope>
    <source>
        <strain evidence="5">DUCC4014</strain>
    </source>
</reference>
<keyword evidence="2" id="KW-0061">Asparagine biosynthesis</keyword>
<organism evidence="5 6">
    <name type="scientific">Vanrija pseudolonga</name>
    <dbReference type="NCBI Taxonomy" id="143232"/>
    <lineage>
        <taxon>Eukaryota</taxon>
        <taxon>Fungi</taxon>
        <taxon>Dikarya</taxon>
        <taxon>Basidiomycota</taxon>
        <taxon>Agaricomycotina</taxon>
        <taxon>Tremellomycetes</taxon>
        <taxon>Trichosporonales</taxon>
        <taxon>Trichosporonaceae</taxon>
        <taxon>Vanrija</taxon>
    </lineage>
</organism>
<dbReference type="RefSeq" id="XP_062622980.1">
    <property type="nucleotide sequence ID" value="XM_062766996.1"/>
</dbReference>
<dbReference type="InterPro" id="IPR051857">
    <property type="entry name" value="Asn_synthetase_domain"/>
</dbReference>
<evidence type="ECO:0000256" key="2">
    <source>
        <dbReference type="ARBA" id="ARBA00022888"/>
    </source>
</evidence>
<dbReference type="GO" id="GO:0004066">
    <property type="term" value="F:asparagine synthase (glutamine-hydrolyzing) activity"/>
    <property type="evidence" value="ECO:0007669"/>
    <property type="project" value="InterPro"/>
</dbReference>
<gene>
    <name evidence="5" type="primary">ASNSD1_1</name>
    <name evidence="5" type="ORF">LOC62_01G000560</name>
</gene>
<dbReference type="GeneID" id="87803818"/>
<dbReference type="Proteomes" id="UP000827549">
    <property type="component" value="Chromosome 1"/>
</dbReference>
<proteinExistence type="predicted"/>
<name>A0AAF1BMQ0_9TREE</name>
<keyword evidence="1" id="KW-0028">Amino-acid biosynthesis</keyword>
<dbReference type="InterPro" id="IPR001962">
    <property type="entry name" value="Asn_synthase"/>
</dbReference>
<dbReference type="Pfam" id="PF00733">
    <property type="entry name" value="Asn_synthase"/>
    <property type="match status" value="1"/>
</dbReference>
<evidence type="ECO:0000259" key="4">
    <source>
        <dbReference type="Pfam" id="PF00733"/>
    </source>
</evidence>
<dbReference type="PANTHER" id="PTHR45937">
    <property type="entry name" value="ASPARAGINE SYNTHETASE DOMAIN-CONTAINING PROTEIN 1"/>
    <property type="match status" value="1"/>
</dbReference>
<feature type="domain" description="Asparagine synthetase" evidence="4">
    <location>
        <begin position="59"/>
        <end position="154"/>
    </location>
</feature>
<keyword evidence="6" id="KW-1185">Reference proteome</keyword>
<evidence type="ECO:0000256" key="3">
    <source>
        <dbReference type="ARBA" id="ARBA00022962"/>
    </source>
</evidence>
<dbReference type="SUPFAM" id="SSF52402">
    <property type="entry name" value="Adenine nucleotide alpha hydrolases-like"/>
    <property type="match status" value="1"/>
</dbReference>
<dbReference type="Gene3D" id="3.40.50.620">
    <property type="entry name" value="HUPs"/>
    <property type="match status" value="1"/>
</dbReference>
<evidence type="ECO:0000313" key="5">
    <source>
        <dbReference type="EMBL" id="WOO76948.1"/>
    </source>
</evidence>
<protein>
    <submittedName>
        <fullName evidence="5">Asparagine synthetase domain-containing protein 1</fullName>
    </submittedName>
</protein>
<evidence type="ECO:0000256" key="1">
    <source>
        <dbReference type="ARBA" id="ARBA00022605"/>
    </source>
</evidence>
<sequence length="178" mass="19919">MDISLAYPLYFASRGHGIIKQSDGTETLHVVTSKVYISGLGADEQLGGYSRHRRAFERAAWTGLHEEIQMDLDRIPLRNLSRDDRVISSHARDARYPYLDLGFIKYVSSLPMWQKCNFALGPGHGDKLLIRLAAEQCGLSLTSHRVKRAMQFGTKSAKLQESRPRGFNAGAQVIQEGT</sequence>
<dbReference type="EMBL" id="CP086714">
    <property type="protein sequence ID" value="WOO76948.1"/>
    <property type="molecule type" value="Genomic_DNA"/>
</dbReference>